<protein>
    <recommendedName>
        <fullName evidence="3">Zn(2)-C6 fungal-type domain-containing protein</fullName>
    </recommendedName>
</protein>
<dbReference type="PROSITE" id="PS50048">
    <property type="entry name" value="ZN2_CY6_FUNGAL_2"/>
    <property type="match status" value="1"/>
</dbReference>
<dbReference type="Proteomes" id="UP000184255">
    <property type="component" value="Unassembled WGS sequence"/>
</dbReference>
<feature type="region of interest" description="Disordered" evidence="2">
    <location>
        <begin position="1"/>
        <end position="42"/>
    </location>
</feature>
<dbReference type="Pfam" id="PF00172">
    <property type="entry name" value="Zn_clus"/>
    <property type="match status" value="1"/>
</dbReference>
<dbReference type="SUPFAM" id="SSF57701">
    <property type="entry name" value="Zn2/Cys6 DNA-binding domain"/>
    <property type="match status" value="1"/>
</dbReference>
<feature type="compositionally biased region" description="Basic residues" evidence="2">
    <location>
        <begin position="32"/>
        <end position="41"/>
    </location>
</feature>
<dbReference type="EMBL" id="FCQH01000015">
    <property type="protein sequence ID" value="CVL04990.1"/>
    <property type="molecule type" value="Genomic_DNA"/>
</dbReference>
<dbReference type="InterPro" id="IPR036864">
    <property type="entry name" value="Zn2-C6_fun-type_DNA-bd_sf"/>
</dbReference>
<evidence type="ECO:0000313" key="5">
    <source>
        <dbReference type="Proteomes" id="UP000184255"/>
    </source>
</evidence>
<evidence type="ECO:0000256" key="1">
    <source>
        <dbReference type="ARBA" id="ARBA00023242"/>
    </source>
</evidence>
<keyword evidence="1" id="KW-0539">Nucleus</keyword>
<accession>A0A1L7U2G2</accession>
<organism evidence="4 5">
    <name type="scientific">Fusarium mangiferae</name>
    <name type="common">Mango malformation disease fungus</name>
    <dbReference type="NCBI Taxonomy" id="192010"/>
    <lineage>
        <taxon>Eukaryota</taxon>
        <taxon>Fungi</taxon>
        <taxon>Dikarya</taxon>
        <taxon>Ascomycota</taxon>
        <taxon>Pezizomycotina</taxon>
        <taxon>Sordariomycetes</taxon>
        <taxon>Hypocreomycetidae</taxon>
        <taxon>Hypocreales</taxon>
        <taxon>Nectriaceae</taxon>
        <taxon>Fusarium</taxon>
        <taxon>Fusarium fujikuroi species complex</taxon>
    </lineage>
</organism>
<reference evidence="5" key="1">
    <citation type="journal article" date="2016" name="Genome Biol. Evol.">
        <title>Comparative 'omics' of the Fusarium fujikuroi species complex highlights differences in genetic potential and metabolite synthesis.</title>
        <authorList>
            <person name="Niehaus E.-M."/>
            <person name="Muensterkoetter M."/>
            <person name="Proctor R.H."/>
            <person name="Brown D.W."/>
            <person name="Sharon A."/>
            <person name="Idan Y."/>
            <person name="Oren-Young L."/>
            <person name="Sieber C.M."/>
            <person name="Novak O."/>
            <person name="Pencik A."/>
            <person name="Tarkowska D."/>
            <person name="Hromadova K."/>
            <person name="Freeman S."/>
            <person name="Maymon M."/>
            <person name="Elazar M."/>
            <person name="Youssef S.A."/>
            <person name="El-Shabrawy E.S.M."/>
            <person name="Shalaby A.B.A."/>
            <person name="Houterman P."/>
            <person name="Brock N.L."/>
            <person name="Burkhardt I."/>
            <person name="Tsavkelova E.A."/>
            <person name="Dickschat J.S."/>
            <person name="Galuszka P."/>
            <person name="Gueldener U."/>
            <person name="Tudzynski B."/>
        </authorList>
    </citation>
    <scope>NUCLEOTIDE SEQUENCE [LARGE SCALE GENOMIC DNA]</scope>
    <source>
        <strain evidence="5">MRC7560</strain>
    </source>
</reference>
<dbReference type="RefSeq" id="XP_041689068.1">
    <property type="nucleotide sequence ID" value="XM_041823494.1"/>
</dbReference>
<dbReference type="InterPro" id="IPR053157">
    <property type="entry name" value="Sterol_Uptake_Regulator"/>
</dbReference>
<dbReference type="PANTHER" id="PTHR47784">
    <property type="entry name" value="STEROL UPTAKE CONTROL PROTEIN 2"/>
    <property type="match status" value="1"/>
</dbReference>
<keyword evidence="5" id="KW-1185">Reference proteome</keyword>
<feature type="domain" description="Zn(2)-C6 fungal-type" evidence="3">
    <location>
        <begin position="43"/>
        <end position="70"/>
    </location>
</feature>
<dbReference type="GO" id="GO:0008270">
    <property type="term" value="F:zinc ion binding"/>
    <property type="evidence" value="ECO:0007669"/>
    <property type="project" value="InterPro"/>
</dbReference>
<dbReference type="AlphaFoldDB" id="A0A1L7U2G2"/>
<gene>
    <name evidence="4" type="ORF">FMAN_12988</name>
</gene>
<comment type="caution">
    <text evidence="4">The sequence shown here is derived from an EMBL/GenBank/DDBJ whole genome shotgun (WGS) entry which is preliminary data.</text>
</comment>
<name>A0A1L7U2G2_FUSMA</name>
<dbReference type="PANTHER" id="PTHR47784:SF5">
    <property type="entry name" value="STEROL UPTAKE CONTROL PROTEIN 2"/>
    <property type="match status" value="1"/>
</dbReference>
<dbReference type="GO" id="GO:0001228">
    <property type="term" value="F:DNA-binding transcription activator activity, RNA polymerase II-specific"/>
    <property type="evidence" value="ECO:0007669"/>
    <property type="project" value="TreeGrafter"/>
</dbReference>
<dbReference type="VEuPathDB" id="FungiDB:FMAN_12988"/>
<dbReference type="SMART" id="SM00066">
    <property type="entry name" value="GAL4"/>
    <property type="match status" value="1"/>
</dbReference>
<dbReference type="InterPro" id="IPR001138">
    <property type="entry name" value="Zn2Cys6_DnaBD"/>
</dbReference>
<dbReference type="PROSITE" id="PS00463">
    <property type="entry name" value="ZN2_CY6_FUNGAL_1"/>
    <property type="match status" value="1"/>
</dbReference>
<feature type="compositionally biased region" description="Polar residues" evidence="2">
    <location>
        <begin position="1"/>
        <end position="24"/>
    </location>
</feature>
<evidence type="ECO:0000259" key="3">
    <source>
        <dbReference type="PROSITE" id="PS50048"/>
    </source>
</evidence>
<dbReference type="CDD" id="cd00067">
    <property type="entry name" value="GAL4"/>
    <property type="match status" value="1"/>
</dbReference>
<evidence type="ECO:0000313" key="4">
    <source>
        <dbReference type="EMBL" id="CVL04990.1"/>
    </source>
</evidence>
<feature type="region of interest" description="Disordered" evidence="2">
    <location>
        <begin position="306"/>
        <end position="325"/>
    </location>
</feature>
<evidence type="ECO:0000256" key="2">
    <source>
        <dbReference type="SAM" id="MobiDB-lite"/>
    </source>
</evidence>
<dbReference type="Gene3D" id="4.10.240.10">
    <property type="entry name" value="Zn(2)-C6 fungal-type DNA-binding domain"/>
    <property type="match status" value="1"/>
</dbReference>
<sequence length="473" mass="53829">MTSPRFSNTILVPGTSGSSPSLQTLGALDQPRKKRPHRKSRKGCDACKRRKVKCDERVPCTNCLQRNEQCFQPHHVSVAIPVVAKAIDPVPWINLMHLELFHHWDKETRATLAFLQIWPLVMQQAFQEDFVMSAILCTSAMQLSSLCPHEPRYKDASEHLMAKTVQLFRKNLSRPLNRQNCEALMGTALLVNYISWFDLDFLHGQTKLDLSKDQLFFLTPGIIELWFRSMPIFIDQGSIFADVARHSPRFHIEQALVSWGHDPERFVGLFMEIWDDPWYQRESSPVPSDEPTSCAWRLLLGMENQIPHPSPNSPPSEESCEEDTNNQSLTHLKEVITDVTDKFTSPNPTHPTASMVLSSQTDRSVFETLVYRISPLLCCASLATGPMRCDMTSISADIEELFFGVPALCSGPIARWISDGDSRILVLLCHFYRAAQVLLSTKMNWWGYTRSCVMEHLILDKLKSRGLDVVLFI</sequence>
<dbReference type="GeneID" id="65092238"/>
<proteinExistence type="predicted"/>